<comment type="catalytic activity">
    <reaction evidence="7">
        <text>L-methionine + H2O = methanethiol + 2-oxobutanoate + NH4(+)</text>
        <dbReference type="Rhea" id="RHEA:23800"/>
        <dbReference type="ChEBI" id="CHEBI:15377"/>
        <dbReference type="ChEBI" id="CHEBI:16007"/>
        <dbReference type="ChEBI" id="CHEBI:16763"/>
        <dbReference type="ChEBI" id="CHEBI:28938"/>
        <dbReference type="ChEBI" id="CHEBI:57844"/>
        <dbReference type="EC" id="4.4.1.11"/>
    </reaction>
    <physiologicalReaction direction="left-to-right" evidence="7">
        <dbReference type="Rhea" id="RHEA:23801"/>
    </physiologicalReaction>
</comment>
<evidence type="ECO:0000256" key="7">
    <source>
        <dbReference type="ARBA" id="ARBA00052699"/>
    </source>
</evidence>
<evidence type="ECO:0000256" key="6">
    <source>
        <dbReference type="ARBA" id="ARBA00048780"/>
    </source>
</evidence>
<dbReference type="CDD" id="cd00614">
    <property type="entry name" value="CGS_like"/>
    <property type="match status" value="1"/>
</dbReference>
<sequence>MTEYAEDVHVQTRAVHITATPPVGSIPAAVPLYQTSLFTFDDLGEFSNAWAKTGGAFTYSRFGNPTTKAFEDTIAKMESGSSAMATASGMGAISAVLLSLLRTGDHVIAQRGLYGGVFSLLADLTERWGIEVTYIDAEDPREVEKACRATTKILYLETIANPMGHVCDLPSFAAAARAQNLITVVDNTFASPVLCQPLRHGADVVVHSTTKYIGGHADVVGGIVVVDDGTVAEKIWSFGAELGASADPFAAWLSIRGLQTLPVRMRVHCENARTIAERLAVHPKVCEVHWPGLPDHRSHEIATELLSDFGGVFAFDLRGGMQASHDFTKRIRVAALAPSLGGVSTTVLHPASISHSGMDENALDAAGIKPGTLRIAVGLEHVEDLWSDLEQALA</sequence>
<accession>A0A263D4A7</accession>
<dbReference type="PANTHER" id="PTHR11808">
    <property type="entry name" value="TRANS-SULFURATION ENZYME FAMILY MEMBER"/>
    <property type="match status" value="1"/>
</dbReference>
<comment type="cofactor">
    <cofactor evidence="1 9">
        <name>pyridoxal 5'-phosphate</name>
        <dbReference type="ChEBI" id="CHEBI:597326"/>
    </cofactor>
</comment>
<evidence type="ECO:0000256" key="5">
    <source>
        <dbReference type="ARBA" id="ARBA00047199"/>
    </source>
</evidence>
<dbReference type="GO" id="GO:0005737">
    <property type="term" value="C:cytoplasm"/>
    <property type="evidence" value="ECO:0007669"/>
    <property type="project" value="TreeGrafter"/>
</dbReference>
<dbReference type="InParanoid" id="A0A263D4A7"/>
<dbReference type="InterPro" id="IPR000277">
    <property type="entry name" value="Cys/Met-Metab_PyrdxlP-dep_enz"/>
</dbReference>
<comment type="caution">
    <text evidence="10">The sequence shown here is derived from an EMBL/GenBank/DDBJ whole genome shotgun (WGS) entry which is preliminary data.</text>
</comment>
<dbReference type="InterPro" id="IPR015421">
    <property type="entry name" value="PyrdxlP-dep_Trfase_major"/>
</dbReference>
<gene>
    <name evidence="10" type="ORF">CFN78_10575</name>
</gene>
<comment type="catalytic activity">
    <reaction evidence="6">
        <text>L-homocysteine + H2O = 2-oxobutanoate + hydrogen sulfide + NH4(+) + H(+)</text>
        <dbReference type="Rhea" id="RHEA:14501"/>
        <dbReference type="ChEBI" id="CHEBI:15377"/>
        <dbReference type="ChEBI" id="CHEBI:15378"/>
        <dbReference type="ChEBI" id="CHEBI:16763"/>
        <dbReference type="ChEBI" id="CHEBI:28938"/>
        <dbReference type="ChEBI" id="CHEBI:29919"/>
        <dbReference type="ChEBI" id="CHEBI:58199"/>
        <dbReference type="EC" id="4.4.1.2"/>
    </reaction>
    <physiologicalReaction direction="left-to-right" evidence="6">
        <dbReference type="Rhea" id="RHEA:14502"/>
    </physiologicalReaction>
</comment>
<keyword evidence="3" id="KW-0045">Antibiotic biosynthesis</keyword>
<protein>
    <recommendedName>
        <fullName evidence="4">homocysteine desulfhydrase</fullName>
        <ecNumber evidence="4">4.4.1.2</ecNumber>
    </recommendedName>
    <alternativeName>
        <fullName evidence="5">Homocysteine desulfhydrase</fullName>
    </alternativeName>
</protein>
<dbReference type="Pfam" id="PF01053">
    <property type="entry name" value="Cys_Met_Meta_PP"/>
    <property type="match status" value="1"/>
</dbReference>
<dbReference type="RefSeq" id="WP_094862548.1">
    <property type="nucleotide sequence ID" value="NZ_NKYE01000005.1"/>
</dbReference>
<dbReference type="SUPFAM" id="SSF53383">
    <property type="entry name" value="PLP-dependent transferases"/>
    <property type="match status" value="1"/>
</dbReference>
<evidence type="ECO:0000256" key="9">
    <source>
        <dbReference type="RuleBase" id="RU362118"/>
    </source>
</evidence>
<dbReference type="PIRSF" id="PIRSF001434">
    <property type="entry name" value="CGS"/>
    <property type="match status" value="1"/>
</dbReference>
<proteinExistence type="inferred from homology"/>
<evidence type="ECO:0000313" key="10">
    <source>
        <dbReference type="EMBL" id="OZM73293.1"/>
    </source>
</evidence>
<evidence type="ECO:0000256" key="1">
    <source>
        <dbReference type="ARBA" id="ARBA00001933"/>
    </source>
</evidence>
<keyword evidence="2 8" id="KW-0663">Pyridoxal phosphate</keyword>
<dbReference type="GO" id="GO:0019343">
    <property type="term" value="P:cysteine biosynthetic process via cystathionine"/>
    <property type="evidence" value="ECO:0007669"/>
    <property type="project" value="TreeGrafter"/>
</dbReference>
<evidence type="ECO:0000256" key="2">
    <source>
        <dbReference type="ARBA" id="ARBA00022898"/>
    </source>
</evidence>
<dbReference type="InterPro" id="IPR015424">
    <property type="entry name" value="PyrdxlP-dep_Trfase"/>
</dbReference>
<dbReference type="InterPro" id="IPR015422">
    <property type="entry name" value="PyrdxlP-dep_Trfase_small"/>
</dbReference>
<dbReference type="GO" id="GO:0047982">
    <property type="term" value="F:homocysteine desulfhydrase activity"/>
    <property type="evidence" value="ECO:0007669"/>
    <property type="project" value="UniProtKB-EC"/>
</dbReference>
<feature type="modified residue" description="N6-(pyridoxal phosphate)lysine" evidence="8">
    <location>
        <position position="211"/>
    </location>
</feature>
<name>A0A263D4A7_9PSEU</name>
<dbReference type="Gene3D" id="3.40.640.10">
    <property type="entry name" value="Type I PLP-dependent aspartate aminotransferase-like (Major domain)"/>
    <property type="match status" value="1"/>
</dbReference>
<dbReference type="AlphaFoldDB" id="A0A263D4A7"/>
<dbReference type="PANTHER" id="PTHR11808:SF85">
    <property type="entry name" value="CYSTATHIONINE GAMMA-LYASE-RELATED"/>
    <property type="match status" value="1"/>
</dbReference>
<dbReference type="GO" id="GO:0019346">
    <property type="term" value="P:transsulfuration"/>
    <property type="evidence" value="ECO:0007669"/>
    <property type="project" value="InterPro"/>
</dbReference>
<dbReference type="Gene3D" id="3.90.1150.10">
    <property type="entry name" value="Aspartate Aminotransferase, domain 1"/>
    <property type="match status" value="1"/>
</dbReference>
<evidence type="ECO:0000256" key="3">
    <source>
        <dbReference type="ARBA" id="ARBA00023194"/>
    </source>
</evidence>
<dbReference type="GO" id="GO:0017000">
    <property type="term" value="P:antibiotic biosynthetic process"/>
    <property type="evidence" value="ECO:0007669"/>
    <property type="project" value="UniProtKB-KW"/>
</dbReference>
<comment type="similarity">
    <text evidence="9">Belongs to the trans-sulfuration enzymes family.</text>
</comment>
<keyword evidence="11" id="KW-1185">Reference proteome</keyword>
<dbReference type="FunFam" id="3.40.640.10:FF:000046">
    <property type="entry name" value="Cystathionine gamma-lyase"/>
    <property type="match status" value="1"/>
</dbReference>
<dbReference type="OrthoDB" id="9805790at2"/>
<evidence type="ECO:0000256" key="4">
    <source>
        <dbReference type="ARBA" id="ARBA00047175"/>
    </source>
</evidence>
<dbReference type="EC" id="4.4.1.2" evidence="4"/>
<dbReference type="GO" id="GO:0018826">
    <property type="term" value="F:methionine gamma-lyase activity"/>
    <property type="evidence" value="ECO:0007669"/>
    <property type="project" value="UniProtKB-EC"/>
</dbReference>
<evidence type="ECO:0000256" key="8">
    <source>
        <dbReference type="PIRSR" id="PIRSR001434-2"/>
    </source>
</evidence>
<organism evidence="10 11">
    <name type="scientific">Amycolatopsis antarctica</name>
    <dbReference type="NCBI Taxonomy" id="1854586"/>
    <lineage>
        <taxon>Bacteria</taxon>
        <taxon>Bacillati</taxon>
        <taxon>Actinomycetota</taxon>
        <taxon>Actinomycetes</taxon>
        <taxon>Pseudonocardiales</taxon>
        <taxon>Pseudonocardiaceae</taxon>
        <taxon>Amycolatopsis</taxon>
    </lineage>
</organism>
<dbReference type="GO" id="GO:0030170">
    <property type="term" value="F:pyridoxal phosphate binding"/>
    <property type="evidence" value="ECO:0007669"/>
    <property type="project" value="InterPro"/>
</dbReference>
<dbReference type="EMBL" id="NKYE01000005">
    <property type="protein sequence ID" value="OZM73293.1"/>
    <property type="molecule type" value="Genomic_DNA"/>
</dbReference>
<reference evidence="10 11" key="1">
    <citation type="submission" date="2017-07" db="EMBL/GenBank/DDBJ databases">
        <title>Amycolatopsis antarcticus sp. nov., isolated from the surface of an Antarcticus brown macroalga.</title>
        <authorList>
            <person name="Wang J."/>
            <person name="Leiva S."/>
            <person name="Huang J."/>
            <person name="Huang Y."/>
        </authorList>
    </citation>
    <scope>NUCLEOTIDE SEQUENCE [LARGE SCALE GENOMIC DNA]</scope>
    <source>
        <strain evidence="10 11">AU-G6</strain>
    </source>
</reference>
<dbReference type="Proteomes" id="UP000242444">
    <property type="component" value="Unassembled WGS sequence"/>
</dbReference>
<dbReference type="GO" id="GO:0004123">
    <property type="term" value="F:cystathionine gamma-lyase activity"/>
    <property type="evidence" value="ECO:0007669"/>
    <property type="project" value="TreeGrafter"/>
</dbReference>
<evidence type="ECO:0000313" key="11">
    <source>
        <dbReference type="Proteomes" id="UP000242444"/>
    </source>
</evidence>